<dbReference type="Proteomes" id="UP000283530">
    <property type="component" value="Unassembled WGS sequence"/>
</dbReference>
<dbReference type="GO" id="GO:0009039">
    <property type="term" value="F:urease activity"/>
    <property type="evidence" value="ECO:0007669"/>
    <property type="project" value="UniProtKB-EC"/>
</dbReference>
<keyword evidence="5" id="KW-0378">Hydrolase</keyword>
<dbReference type="InterPro" id="IPR032466">
    <property type="entry name" value="Metal_Hydrolase"/>
</dbReference>
<evidence type="ECO:0000256" key="6">
    <source>
        <dbReference type="RuleBase" id="RU004158"/>
    </source>
</evidence>
<gene>
    <name evidence="8" type="ORF">CKAN_00879300</name>
</gene>
<dbReference type="Gene3D" id="3.20.20.140">
    <property type="entry name" value="Metal-dependent hydrolases"/>
    <property type="match status" value="2"/>
</dbReference>
<dbReference type="GO" id="GO:0043419">
    <property type="term" value="P:urea catabolic process"/>
    <property type="evidence" value="ECO:0007669"/>
    <property type="project" value="UniProtKB-UniPathway"/>
</dbReference>
<dbReference type="EC" id="3.5.1.5" evidence="3"/>
<feature type="binding site" evidence="5">
    <location>
        <position position="6"/>
    </location>
    <ligand>
        <name>substrate</name>
    </ligand>
</feature>
<name>A0A3S3MAV3_9MAGN</name>
<dbReference type="InterPro" id="IPR005848">
    <property type="entry name" value="Urease_asu"/>
</dbReference>
<evidence type="ECO:0000313" key="8">
    <source>
        <dbReference type="EMBL" id="RWR80168.1"/>
    </source>
</evidence>
<dbReference type="InterPro" id="IPR050112">
    <property type="entry name" value="Urease_alpha_subunit"/>
</dbReference>
<evidence type="ECO:0000256" key="3">
    <source>
        <dbReference type="ARBA" id="ARBA00012934"/>
    </source>
</evidence>
<dbReference type="GO" id="GO:0016151">
    <property type="term" value="F:nickel cation binding"/>
    <property type="evidence" value="ECO:0007669"/>
    <property type="project" value="InterPro"/>
</dbReference>
<evidence type="ECO:0000256" key="1">
    <source>
        <dbReference type="ARBA" id="ARBA00001948"/>
    </source>
</evidence>
<dbReference type="Gene3D" id="2.30.40.10">
    <property type="entry name" value="Urease, subunit C, domain 1"/>
    <property type="match status" value="1"/>
</dbReference>
<comment type="caution">
    <text evidence="8">The sequence shown here is derived from an EMBL/GenBank/DDBJ whole genome shotgun (WGS) entry which is preliminary data.</text>
</comment>
<feature type="active site" description="Proton donor" evidence="5">
    <location>
        <position position="107"/>
    </location>
</feature>
<dbReference type="InterPro" id="IPR017951">
    <property type="entry name" value="Urease_asu_c"/>
</dbReference>
<dbReference type="AlphaFoldDB" id="A0A3S3MAV3"/>
<evidence type="ECO:0000256" key="5">
    <source>
        <dbReference type="PROSITE-ProRule" id="PRU00700"/>
    </source>
</evidence>
<dbReference type="STRING" id="337451.A0A3S3MAV3"/>
<dbReference type="SUPFAM" id="SSF51556">
    <property type="entry name" value="Metallo-dependent hydrolases"/>
    <property type="match status" value="1"/>
</dbReference>
<dbReference type="PANTHER" id="PTHR43440:SF1">
    <property type="entry name" value="UREASE"/>
    <property type="match status" value="1"/>
</dbReference>
<dbReference type="NCBIfam" id="NF009686">
    <property type="entry name" value="PRK13207.1"/>
    <property type="match status" value="1"/>
</dbReference>
<evidence type="ECO:0000256" key="4">
    <source>
        <dbReference type="ARBA" id="ARBA00022596"/>
    </source>
</evidence>
<dbReference type="PROSITE" id="PS51368">
    <property type="entry name" value="UREASE_3"/>
    <property type="match status" value="1"/>
</dbReference>
<dbReference type="InterPro" id="IPR006680">
    <property type="entry name" value="Amidohydro-rel"/>
</dbReference>
<dbReference type="InterPro" id="IPR017950">
    <property type="entry name" value="Urease_AS"/>
</dbReference>
<dbReference type="PROSITE" id="PS00145">
    <property type="entry name" value="UREASE_2"/>
    <property type="match status" value="1"/>
</dbReference>
<dbReference type="UniPathway" id="UPA00258">
    <property type="reaction ID" value="UER00370"/>
</dbReference>
<dbReference type="OrthoDB" id="1708534at2759"/>
<comment type="similarity">
    <text evidence="6">Belongs to the metallo-dependent hydrolases superfamily. Urease alpha subunit family.</text>
</comment>
<keyword evidence="9" id="KW-1185">Reference proteome</keyword>
<dbReference type="EMBL" id="QPKB01000003">
    <property type="protein sequence ID" value="RWR80168.1"/>
    <property type="molecule type" value="Genomic_DNA"/>
</dbReference>
<dbReference type="InterPro" id="IPR011059">
    <property type="entry name" value="Metal-dep_hydrolase_composite"/>
</dbReference>
<dbReference type="PANTHER" id="PTHR43440">
    <property type="entry name" value="UREASE"/>
    <property type="match status" value="1"/>
</dbReference>
<dbReference type="Pfam" id="PF01979">
    <property type="entry name" value="Amidohydro_1"/>
    <property type="match status" value="1"/>
</dbReference>
<proteinExistence type="inferred from homology"/>
<accession>A0A3S3MAV3</accession>
<dbReference type="PRINTS" id="PR01752">
    <property type="entry name" value="UREASE"/>
</dbReference>
<comment type="cofactor">
    <cofactor evidence="1">
        <name>Ni cation</name>
        <dbReference type="ChEBI" id="CHEBI:25516"/>
    </cofactor>
</comment>
<dbReference type="SUPFAM" id="SSF51338">
    <property type="entry name" value="Composite domain of metallo-dependent hydrolases"/>
    <property type="match status" value="1"/>
</dbReference>
<evidence type="ECO:0000259" key="7">
    <source>
        <dbReference type="PROSITE" id="PS51368"/>
    </source>
</evidence>
<feature type="domain" description="Urease" evidence="7">
    <location>
        <begin position="1"/>
        <end position="409"/>
    </location>
</feature>
<keyword evidence="4" id="KW-0533">Nickel</keyword>
<comment type="pathway">
    <text evidence="2">Nitrogen metabolism; urea degradation; CO(2) and NH(3) from urea (urease route): step 1/1.</text>
</comment>
<organism evidence="8 9">
    <name type="scientific">Cinnamomum micranthum f. kanehirae</name>
    <dbReference type="NCBI Taxonomy" id="337451"/>
    <lineage>
        <taxon>Eukaryota</taxon>
        <taxon>Viridiplantae</taxon>
        <taxon>Streptophyta</taxon>
        <taxon>Embryophyta</taxon>
        <taxon>Tracheophyta</taxon>
        <taxon>Spermatophyta</taxon>
        <taxon>Magnoliopsida</taxon>
        <taxon>Magnoliidae</taxon>
        <taxon>Laurales</taxon>
        <taxon>Lauraceae</taxon>
        <taxon>Cinnamomum</taxon>
    </lineage>
</organism>
<sequence length="409" mass="45498">MGLKLHEDWGSTPAAIDNCLTVAEQYDIPVNIHTDTLNESGCVEHTIAAFKQRTIHTYHSEGAGGGHAPDIIKVCGVKNVLPSSTNPTRPYTTNTVDEHLDMLMVCHHLDKNIPEDVAFAESRIRPETIAAEDILHDMGAISIISSDSQAMGRVGEVITRTWQTAHKMKVQRGTSIERSGSENDNFRIKRYIAKYTINPAIANGISKYVGSIEVGKMADLVLWKPSFFGAKPEMVIKGGAIAWANMGDPNASIPTPEPLGGAPSLKSHKIAFDSNPQINSLDRSCDNEAHVQCIWQGWKLQRLCFHQQGKSFSFYYWFPVLNNKRLYPQLLFYQNQAAKAAKIRKEYGLKKRVRAVRNVRGLTKLDMKLNAALPKIEVDPETYTVTADSEVLSCAPVTTVPLSRNYFLF</sequence>
<evidence type="ECO:0000256" key="2">
    <source>
        <dbReference type="ARBA" id="ARBA00004897"/>
    </source>
</evidence>
<protein>
    <recommendedName>
        <fullName evidence="3">urease</fullName>
        <ecNumber evidence="3">3.5.1.5</ecNumber>
    </recommendedName>
</protein>
<reference evidence="8 9" key="1">
    <citation type="journal article" date="2019" name="Nat. Plants">
        <title>Stout camphor tree genome fills gaps in understanding of flowering plant genome evolution.</title>
        <authorList>
            <person name="Chaw S.M."/>
            <person name="Liu Y.C."/>
            <person name="Wu Y.W."/>
            <person name="Wang H.Y."/>
            <person name="Lin C.I."/>
            <person name="Wu C.S."/>
            <person name="Ke H.M."/>
            <person name="Chang L.Y."/>
            <person name="Hsu C.Y."/>
            <person name="Yang H.T."/>
            <person name="Sudianto E."/>
            <person name="Hsu M.H."/>
            <person name="Wu K.P."/>
            <person name="Wang L.N."/>
            <person name="Leebens-Mack J.H."/>
            <person name="Tsai I.J."/>
        </authorList>
    </citation>
    <scope>NUCLEOTIDE SEQUENCE [LARGE SCALE GENOMIC DNA]</scope>
    <source>
        <strain evidence="9">cv. Chaw 1501</strain>
        <tissue evidence="8">Young leaves</tissue>
    </source>
</reference>
<evidence type="ECO:0000313" key="9">
    <source>
        <dbReference type="Proteomes" id="UP000283530"/>
    </source>
</evidence>